<dbReference type="Proteomes" id="UP000319824">
    <property type="component" value="Unassembled WGS sequence"/>
</dbReference>
<evidence type="ECO:0000256" key="2">
    <source>
        <dbReference type="SAM" id="Phobius"/>
    </source>
</evidence>
<feature type="transmembrane region" description="Helical" evidence="2">
    <location>
        <begin position="12"/>
        <end position="31"/>
    </location>
</feature>
<protein>
    <submittedName>
        <fullName evidence="3">Uncharacterized protein</fullName>
    </submittedName>
</protein>
<keyword evidence="2" id="KW-1133">Transmembrane helix</keyword>
<gene>
    <name evidence="3" type="ORF">BCL32_3400</name>
</gene>
<sequence length="54" mass="5606">MEERLPLITQLIAGAIVGIGGSILSTAVEIGKTKSGARKARPGFLSDGDVTRPR</sequence>
<dbReference type="AlphaFoldDB" id="A0A559SLQ4"/>
<evidence type="ECO:0000256" key="1">
    <source>
        <dbReference type="SAM" id="MobiDB-lite"/>
    </source>
</evidence>
<evidence type="ECO:0000313" key="3">
    <source>
        <dbReference type="EMBL" id="TVZ63272.1"/>
    </source>
</evidence>
<comment type="caution">
    <text evidence="3">The sequence shown here is derived from an EMBL/GenBank/DDBJ whole genome shotgun (WGS) entry which is preliminary data.</text>
</comment>
<dbReference type="RefSeq" id="WP_022714238.1">
    <property type="nucleotide sequence ID" value="NZ_ATTQ01000004.1"/>
</dbReference>
<dbReference type="EMBL" id="VISO01000003">
    <property type="protein sequence ID" value="TVZ63272.1"/>
    <property type="molecule type" value="Genomic_DNA"/>
</dbReference>
<keyword evidence="2" id="KW-0812">Transmembrane</keyword>
<accession>A0A559SLQ4</accession>
<proteinExistence type="predicted"/>
<feature type="region of interest" description="Disordered" evidence="1">
    <location>
        <begin position="34"/>
        <end position="54"/>
    </location>
</feature>
<reference evidence="3 4" key="1">
    <citation type="submission" date="2019-06" db="EMBL/GenBank/DDBJ databases">
        <title>Pac Bio to generate improved reference genome sequences for organisms with transposon mutant libraries (support for FEBA project).</title>
        <authorList>
            <person name="Blow M."/>
        </authorList>
    </citation>
    <scope>NUCLEOTIDE SEQUENCE [LARGE SCALE GENOMIC DNA]</scope>
    <source>
        <strain evidence="3 4">USDA 1844</strain>
    </source>
</reference>
<keyword evidence="2" id="KW-0472">Membrane</keyword>
<evidence type="ECO:0000313" key="4">
    <source>
        <dbReference type="Proteomes" id="UP000319824"/>
    </source>
</evidence>
<organism evidence="3 4">
    <name type="scientific">Rhizobium mongolense USDA 1844</name>
    <dbReference type="NCBI Taxonomy" id="1079460"/>
    <lineage>
        <taxon>Bacteria</taxon>
        <taxon>Pseudomonadati</taxon>
        <taxon>Pseudomonadota</taxon>
        <taxon>Alphaproteobacteria</taxon>
        <taxon>Hyphomicrobiales</taxon>
        <taxon>Rhizobiaceae</taxon>
        <taxon>Rhizobium/Agrobacterium group</taxon>
        <taxon>Rhizobium</taxon>
    </lineage>
</organism>
<name>A0A559SLQ4_9HYPH</name>